<dbReference type="Proteomes" id="UP000766550">
    <property type="component" value="Unassembled WGS sequence"/>
</dbReference>
<dbReference type="OrthoDB" id="8692at2157"/>
<dbReference type="AlphaFoldDB" id="A0A8J7Y8V8"/>
<sequence length="640" mass="70919">MVGLCGATGVSPLSAEALAADIEYNDSDHRDTFSDDEIAVASVSHPGEAGDKPATAANGDVAVWLWGDVWGDETDDGYVTVETDGAAYCAERYAADGTSFLSGVNGNFAGVIYDRTRGDLLLLSDRLGTRPIHYYETDGGVVFSTNIQSLPLHPAVDTDFDLDYLTEYFSMKQTYGVKTPLRGVEKVHPGSVVSVDVDTGETTTERYWEPVYDPVDASAEQLAERLARTMKDVVADWTADSETDYGLLLSGGSDSRLVLAALDSLDVSVTGFHLNEWRNREARIAERVADAVGIDFQLLKRGEDYQAKALERESKRSNFVGYFNQNHAGGFADRLRSECDMLLTGHYGDTLFKGDDLPTADIDLGPAGSFDLPVERRFEDLDALVGERAKSKPSYLQSPRSTEEIYAENVTRRGDALVDHGVEYRSLREATVCKRYPVTNSASQFFLYATAQFIPSGTPFLDNRLIDLFLKIPAEHFLRGDLINKATAKLSPPLAEIPHGRGLFPIRYPFALNWTSNIALSFADTHLRSDPARAHWTRGPWTDHNNLIRNHSFIRDTIDANEERIRELPFLDWDGVVECYEAHCRGEDRMKDLYTLATFLNMPLLDRIDDGSDRSLSPSEPASRQESARSARTDGSGRVD</sequence>
<dbReference type="Gene3D" id="3.40.50.620">
    <property type="entry name" value="HUPs"/>
    <property type="match status" value="1"/>
</dbReference>
<gene>
    <name evidence="4" type="ORF">KTS45_08435</name>
</gene>
<dbReference type="InterPro" id="IPR029055">
    <property type="entry name" value="Ntn_hydrolases_N"/>
</dbReference>
<dbReference type="Pfam" id="PF13537">
    <property type="entry name" value="GATase_7"/>
    <property type="match status" value="1"/>
</dbReference>
<proteinExistence type="predicted"/>
<comment type="caution">
    <text evidence="4">The sequence shown here is derived from an EMBL/GenBank/DDBJ whole genome shotgun (WGS) entry which is preliminary data.</text>
</comment>
<evidence type="ECO:0000259" key="3">
    <source>
        <dbReference type="Pfam" id="PF13537"/>
    </source>
</evidence>
<dbReference type="PANTHER" id="PTHR43284">
    <property type="entry name" value="ASPARAGINE SYNTHETASE (GLUTAMINE-HYDROLYZING)"/>
    <property type="match status" value="1"/>
</dbReference>
<evidence type="ECO:0000256" key="1">
    <source>
        <dbReference type="SAM" id="MobiDB-lite"/>
    </source>
</evidence>
<dbReference type="InterPro" id="IPR014729">
    <property type="entry name" value="Rossmann-like_a/b/a_fold"/>
</dbReference>
<feature type="compositionally biased region" description="Polar residues" evidence="1">
    <location>
        <begin position="614"/>
        <end position="625"/>
    </location>
</feature>
<dbReference type="RefSeq" id="WP_162317293.1">
    <property type="nucleotide sequence ID" value="NZ_JAHQXF010000001.1"/>
</dbReference>
<dbReference type="InterPro" id="IPR017932">
    <property type="entry name" value="GATase_2_dom"/>
</dbReference>
<dbReference type="SUPFAM" id="SSF56235">
    <property type="entry name" value="N-terminal nucleophile aminohydrolases (Ntn hydrolases)"/>
    <property type="match status" value="1"/>
</dbReference>
<name>A0A8J7Y8V8_9EURY</name>
<feature type="region of interest" description="Disordered" evidence="1">
    <location>
        <begin position="610"/>
        <end position="640"/>
    </location>
</feature>
<dbReference type="InterPro" id="IPR051786">
    <property type="entry name" value="ASN_synthetase/amidase"/>
</dbReference>
<feature type="domain" description="Asparagine synthetase" evidence="2">
    <location>
        <begin position="229"/>
        <end position="481"/>
    </location>
</feature>
<dbReference type="GO" id="GO:0004066">
    <property type="term" value="F:asparagine synthase (glutamine-hydrolyzing) activity"/>
    <property type="evidence" value="ECO:0007669"/>
    <property type="project" value="InterPro"/>
</dbReference>
<feature type="compositionally biased region" description="Basic and acidic residues" evidence="1">
    <location>
        <begin position="626"/>
        <end position="640"/>
    </location>
</feature>
<protein>
    <submittedName>
        <fullName evidence="4">Asparagine synthase</fullName>
    </submittedName>
</protein>
<evidence type="ECO:0000313" key="4">
    <source>
        <dbReference type="EMBL" id="MBV0924226.1"/>
    </source>
</evidence>
<organism evidence="4 5">
    <name type="scientific">Haloarcula limicola</name>
    <dbReference type="NCBI Taxonomy" id="1429915"/>
    <lineage>
        <taxon>Archaea</taxon>
        <taxon>Methanobacteriati</taxon>
        <taxon>Methanobacteriota</taxon>
        <taxon>Stenosarchaea group</taxon>
        <taxon>Halobacteria</taxon>
        <taxon>Halobacteriales</taxon>
        <taxon>Haloarculaceae</taxon>
        <taxon>Haloarcula</taxon>
    </lineage>
</organism>
<feature type="domain" description="Glutamine amidotransferase type-2" evidence="3">
    <location>
        <begin position="87"/>
        <end position="150"/>
    </location>
</feature>
<dbReference type="EMBL" id="JAHQXF010000001">
    <property type="protein sequence ID" value="MBV0924226.1"/>
    <property type="molecule type" value="Genomic_DNA"/>
</dbReference>
<dbReference type="Gene3D" id="3.60.20.10">
    <property type="entry name" value="Glutamine Phosphoribosylpyrophosphate, subunit 1, domain 1"/>
    <property type="match status" value="1"/>
</dbReference>
<evidence type="ECO:0000313" key="5">
    <source>
        <dbReference type="Proteomes" id="UP000766550"/>
    </source>
</evidence>
<accession>A0A8J7Y8V8</accession>
<dbReference type="GO" id="GO:0006529">
    <property type="term" value="P:asparagine biosynthetic process"/>
    <property type="evidence" value="ECO:0007669"/>
    <property type="project" value="InterPro"/>
</dbReference>
<dbReference type="PANTHER" id="PTHR43284:SF1">
    <property type="entry name" value="ASPARAGINE SYNTHETASE"/>
    <property type="match status" value="1"/>
</dbReference>
<keyword evidence="5" id="KW-1185">Reference proteome</keyword>
<dbReference type="InterPro" id="IPR001962">
    <property type="entry name" value="Asn_synthase"/>
</dbReference>
<reference evidence="4 5" key="1">
    <citation type="submission" date="2021-06" db="EMBL/GenBank/DDBJ databases">
        <title>New haloarchaea isolates fom saline soil.</title>
        <authorList>
            <person name="Duran-Viseras A."/>
            <person name="Sanchez-Porro C.S."/>
            <person name="Ventosa A."/>
        </authorList>
    </citation>
    <scope>NUCLEOTIDE SEQUENCE [LARGE SCALE GENOMIC DNA]</scope>
    <source>
        <strain evidence="4 5">JCM 183640</strain>
    </source>
</reference>
<evidence type="ECO:0000259" key="2">
    <source>
        <dbReference type="Pfam" id="PF00733"/>
    </source>
</evidence>
<dbReference type="Pfam" id="PF00733">
    <property type="entry name" value="Asn_synthase"/>
    <property type="match status" value="1"/>
</dbReference>
<dbReference type="SUPFAM" id="SSF52402">
    <property type="entry name" value="Adenine nucleotide alpha hydrolases-like"/>
    <property type="match status" value="1"/>
</dbReference>